<dbReference type="RefSeq" id="WP_090740529.1">
    <property type="nucleotide sequence ID" value="NZ_FOBW01000001.1"/>
</dbReference>
<name>A0A1H7WAE8_9BACI</name>
<dbReference type="PANTHER" id="PTHR43976:SF16">
    <property type="entry name" value="SHORT-CHAIN DEHYDROGENASE_REDUCTASE FAMILY PROTEIN"/>
    <property type="match status" value="1"/>
</dbReference>
<dbReference type="STRING" id="930146.SAMN05192533_101339"/>
<reference evidence="4" key="1">
    <citation type="submission" date="2016-10" db="EMBL/GenBank/DDBJ databases">
        <authorList>
            <person name="de Groot N.N."/>
        </authorList>
    </citation>
    <scope>NUCLEOTIDE SEQUENCE [LARGE SCALE GENOMIC DNA]</scope>
    <source>
        <strain evidence="4">B48</strain>
    </source>
</reference>
<dbReference type="InterPro" id="IPR036291">
    <property type="entry name" value="NAD(P)-bd_dom_sf"/>
</dbReference>
<dbReference type="EMBL" id="FOBW01000001">
    <property type="protein sequence ID" value="SEM18572.1"/>
    <property type="molecule type" value="Genomic_DNA"/>
</dbReference>
<dbReference type="Proteomes" id="UP000198553">
    <property type="component" value="Unassembled WGS sequence"/>
</dbReference>
<dbReference type="AlphaFoldDB" id="A0A1H7WAE8"/>
<comment type="similarity">
    <text evidence="1 3">Belongs to the short-chain dehydrogenases/reductases (SDR) family.</text>
</comment>
<dbReference type="PROSITE" id="PS00061">
    <property type="entry name" value="ADH_SHORT"/>
    <property type="match status" value="1"/>
</dbReference>
<dbReference type="Gene3D" id="3.40.50.720">
    <property type="entry name" value="NAD(P)-binding Rossmann-like Domain"/>
    <property type="match status" value="1"/>
</dbReference>
<organism evidence="4 5">
    <name type="scientific">Mesobacillus persicus</name>
    <dbReference type="NCBI Taxonomy" id="930146"/>
    <lineage>
        <taxon>Bacteria</taxon>
        <taxon>Bacillati</taxon>
        <taxon>Bacillota</taxon>
        <taxon>Bacilli</taxon>
        <taxon>Bacillales</taxon>
        <taxon>Bacillaceae</taxon>
        <taxon>Mesobacillus</taxon>
    </lineage>
</organism>
<dbReference type="PRINTS" id="PR00080">
    <property type="entry name" value="SDRFAMILY"/>
</dbReference>
<dbReference type="CDD" id="cd05374">
    <property type="entry name" value="17beta-HSD-like_SDR_c"/>
    <property type="match status" value="1"/>
</dbReference>
<dbReference type="SUPFAM" id="SSF51735">
    <property type="entry name" value="NAD(P)-binding Rossmann-fold domains"/>
    <property type="match status" value="1"/>
</dbReference>
<dbReference type="PANTHER" id="PTHR43976">
    <property type="entry name" value="SHORT CHAIN DEHYDROGENASE"/>
    <property type="match status" value="1"/>
</dbReference>
<evidence type="ECO:0000256" key="2">
    <source>
        <dbReference type="ARBA" id="ARBA00023002"/>
    </source>
</evidence>
<dbReference type="InterPro" id="IPR020904">
    <property type="entry name" value="Sc_DH/Rdtase_CS"/>
</dbReference>
<sequence>MSQKTAIVTGSSSGFGLLIVLALAKKGFHVIATMRDPSKASLLLEEAQKLNVVERIRVEPLDVTMKESITNFKLVLAELSSIDVLVNNAGKAMGGFCEELSVEDYREQFETNFFGVIAVTQAVLPFMRGQGSGRIINISSISGRVGFPGLSPYTASKHALEGFSESLRLEVKPFGIDVVLIEPGSYKTNIWTGMDQVDTKEQSPYYSFMRSLKKQIESEKPNHGDPEAVASLVAQVASQKNTPDLRYPIGKGVKTNIHLKNLLPWKTLESIILKKLL</sequence>
<dbReference type="GO" id="GO:0016491">
    <property type="term" value="F:oxidoreductase activity"/>
    <property type="evidence" value="ECO:0007669"/>
    <property type="project" value="UniProtKB-KW"/>
</dbReference>
<dbReference type="InterPro" id="IPR002347">
    <property type="entry name" value="SDR_fam"/>
</dbReference>
<proteinExistence type="inferred from homology"/>
<keyword evidence="2" id="KW-0560">Oxidoreductase</keyword>
<evidence type="ECO:0000313" key="5">
    <source>
        <dbReference type="Proteomes" id="UP000198553"/>
    </source>
</evidence>
<dbReference type="NCBIfam" id="NF005372">
    <property type="entry name" value="PRK06914.1"/>
    <property type="match status" value="1"/>
</dbReference>
<keyword evidence="5" id="KW-1185">Reference proteome</keyword>
<evidence type="ECO:0000256" key="1">
    <source>
        <dbReference type="ARBA" id="ARBA00006484"/>
    </source>
</evidence>
<evidence type="ECO:0000313" key="4">
    <source>
        <dbReference type="EMBL" id="SEM18572.1"/>
    </source>
</evidence>
<dbReference type="OrthoDB" id="9775296at2"/>
<gene>
    <name evidence="4" type="ORF">SAMN05192533_101339</name>
</gene>
<accession>A0A1H7WAE8</accession>
<dbReference type="PRINTS" id="PR00081">
    <property type="entry name" value="GDHRDH"/>
</dbReference>
<evidence type="ECO:0000256" key="3">
    <source>
        <dbReference type="RuleBase" id="RU000363"/>
    </source>
</evidence>
<dbReference type="Pfam" id="PF00106">
    <property type="entry name" value="adh_short"/>
    <property type="match status" value="1"/>
</dbReference>
<protein>
    <submittedName>
        <fullName evidence="4">NADP-dependent 3-hydroxy acid dehydrogenase YdfG</fullName>
    </submittedName>
</protein>
<dbReference type="InterPro" id="IPR051911">
    <property type="entry name" value="SDR_oxidoreductase"/>
</dbReference>